<dbReference type="KEGG" id="fls:GLV81_05825"/>
<dbReference type="InterPro" id="IPR013783">
    <property type="entry name" value="Ig-like_fold"/>
</dbReference>
<proteinExistence type="predicted"/>
<gene>
    <name evidence="2" type="ORF">GLV81_05825</name>
</gene>
<dbReference type="RefSeq" id="WP_157477663.1">
    <property type="nucleotide sequence ID" value="NZ_CP046566.1"/>
</dbReference>
<accession>A0A6I6G897</accession>
<dbReference type="EMBL" id="CP046566">
    <property type="protein sequence ID" value="QGW27673.1"/>
    <property type="molecule type" value="Genomic_DNA"/>
</dbReference>
<dbReference type="Proteomes" id="UP000426027">
    <property type="component" value="Chromosome"/>
</dbReference>
<evidence type="ECO:0000313" key="2">
    <source>
        <dbReference type="EMBL" id="QGW27673.1"/>
    </source>
</evidence>
<name>A0A6I6G897_9BACT</name>
<organism evidence="2 3">
    <name type="scientific">Phnomibacter ginsenosidimutans</name>
    <dbReference type="NCBI Taxonomy" id="2676868"/>
    <lineage>
        <taxon>Bacteria</taxon>
        <taxon>Pseudomonadati</taxon>
        <taxon>Bacteroidota</taxon>
        <taxon>Chitinophagia</taxon>
        <taxon>Chitinophagales</taxon>
        <taxon>Chitinophagaceae</taxon>
        <taxon>Phnomibacter</taxon>
    </lineage>
</organism>
<dbReference type="Pfam" id="PF18962">
    <property type="entry name" value="Por_Secre_tail"/>
    <property type="match status" value="1"/>
</dbReference>
<reference evidence="2 3" key="1">
    <citation type="submission" date="2019-11" db="EMBL/GenBank/DDBJ databases">
        <authorList>
            <person name="Im W.T."/>
        </authorList>
    </citation>
    <scope>NUCLEOTIDE SEQUENCE [LARGE SCALE GENOMIC DNA]</scope>
    <source>
        <strain evidence="2 3">SB-02</strain>
    </source>
</reference>
<sequence length="610" mass="64131">MPTTKVPPQAAPIRGQFCDYPTLGVDKNALYIGGLIFNATSGNYIGSSVYVVRKSSLTSGGPLVFTPFRGQGTTSSGIFCPQGVQNDDPNATQGYFLGVSAEFYGVLNYIVVNNPGATPSVTTGTINVPATSFPIEVTALNSTELLDAGDDRLLNAVLVRNKNNGTASIWATHNIGVTNTGVANTSSADRVATRWYSVNVSGSTMTLGQSGTLFDNAASSPKSFWMGSISASGQGHAAAGATQAGAAAAANAIIAGRYASTTAGSLFAPVQVTSYAESYNLQSGETQRWGDYSQTVTDPSDDMTMWTFQQFVSGTDRWAVRATQIKAPPPAAVSNMTSVTCTGDRTISITLNGTAGANFAGYYDPGTDANGPGYARRLAVSSTGGVVISNLNYVSPTQLSFTLNYANATLGSQQTLTITNPDCQSVTYNYTLPDGCAPLPVSWVSVEAAWVNAKAVVKWKVTNEVNLKEYVVERSSDGRQYTAIGTVKASAALAGQYQFTDEQAGAENYYRIRQVDLDGAMAYSSSVLLRKAGISKLGVYPNPARETVRLTLPAAAGTVRLLDVKGAVLYSSKVAGNILDLPVAAYPRGVYVIEFVTATAKAEQEKLVLK</sequence>
<keyword evidence="3" id="KW-1185">Reference proteome</keyword>
<dbReference type="NCBIfam" id="TIGR04183">
    <property type="entry name" value="Por_Secre_tail"/>
    <property type="match status" value="1"/>
</dbReference>
<dbReference type="Gene3D" id="2.60.40.10">
    <property type="entry name" value="Immunoglobulins"/>
    <property type="match status" value="1"/>
</dbReference>
<feature type="domain" description="Secretion system C-terminal sorting" evidence="1">
    <location>
        <begin position="539"/>
        <end position="608"/>
    </location>
</feature>
<evidence type="ECO:0000313" key="3">
    <source>
        <dbReference type="Proteomes" id="UP000426027"/>
    </source>
</evidence>
<evidence type="ECO:0000259" key="1">
    <source>
        <dbReference type="Pfam" id="PF18962"/>
    </source>
</evidence>
<protein>
    <submittedName>
        <fullName evidence="2">T9SS type A sorting domain-containing protein</fullName>
    </submittedName>
</protein>
<dbReference type="InterPro" id="IPR026444">
    <property type="entry name" value="Secre_tail"/>
</dbReference>
<dbReference type="AlphaFoldDB" id="A0A6I6G897"/>